<organism evidence="4 5">
    <name type="scientific">Seohaeicola zhoushanensis</name>
    <dbReference type="NCBI Taxonomy" id="1569283"/>
    <lineage>
        <taxon>Bacteria</taxon>
        <taxon>Pseudomonadati</taxon>
        <taxon>Pseudomonadota</taxon>
        <taxon>Alphaproteobacteria</taxon>
        <taxon>Rhodobacterales</taxon>
        <taxon>Roseobacteraceae</taxon>
        <taxon>Seohaeicola</taxon>
    </lineage>
</organism>
<dbReference type="RefSeq" id="WP_189680538.1">
    <property type="nucleotide sequence ID" value="NZ_BNCJ01000006.1"/>
</dbReference>
<feature type="compositionally biased region" description="Basic and acidic residues" evidence="3">
    <location>
        <begin position="321"/>
        <end position="330"/>
    </location>
</feature>
<evidence type="ECO:0000256" key="1">
    <source>
        <dbReference type="ARBA" id="ARBA00004613"/>
    </source>
</evidence>
<dbReference type="InterPro" id="IPR011049">
    <property type="entry name" value="Serralysin-like_metalloprot_C"/>
</dbReference>
<reference evidence="4" key="1">
    <citation type="journal article" date="2014" name="Int. J. Syst. Evol. Microbiol.">
        <title>Complete genome sequence of Corynebacterium casei LMG S-19264T (=DSM 44701T), isolated from a smear-ripened cheese.</title>
        <authorList>
            <consortium name="US DOE Joint Genome Institute (JGI-PGF)"/>
            <person name="Walter F."/>
            <person name="Albersmeier A."/>
            <person name="Kalinowski J."/>
            <person name="Ruckert C."/>
        </authorList>
    </citation>
    <scope>NUCLEOTIDE SEQUENCE</scope>
    <source>
        <strain evidence="4">KCTC 42650</strain>
    </source>
</reference>
<dbReference type="SUPFAM" id="SSF51120">
    <property type="entry name" value="beta-Roll"/>
    <property type="match status" value="3"/>
</dbReference>
<comment type="caution">
    <text evidence="4">The sequence shown here is derived from an EMBL/GenBank/DDBJ whole genome shotgun (WGS) entry which is preliminary data.</text>
</comment>
<accession>A0A8J3M8C1</accession>
<dbReference type="PRINTS" id="PR00313">
    <property type="entry name" value="CABNDNGRPT"/>
</dbReference>
<dbReference type="EMBL" id="BNCJ01000006">
    <property type="protein sequence ID" value="GHF53343.1"/>
    <property type="molecule type" value="Genomic_DNA"/>
</dbReference>
<dbReference type="PANTHER" id="PTHR38340:SF1">
    <property type="entry name" value="S-LAYER PROTEIN"/>
    <property type="match status" value="1"/>
</dbReference>
<evidence type="ECO:0000313" key="4">
    <source>
        <dbReference type="EMBL" id="GHF53343.1"/>
    </source>
</evidence>
<dbReference type="PANTHER" id="PTHR38340">
    <property type="entry name" value="S-LAYER PROTEIN"/>
    <property type="match status" value="1"/>
</dbReference>
<dbReference type="InterPro" id="IPR050557">
    <property type="entry name" value="RTX_toxin/Mannuronan_C5-epim"/>
</dbReference>
<dbReference type="Gene3D" id="2.150.10.10">
    <property type="entry name" value="Serralysin-like metalloprotease, C-terminal"/>
    <property type="match status" value="3"/>
</dbReference>
<proteinExistence type="predicted"/>
<dbReference type="InterPro" id="IPR001343">
    <property type="entry name" value="Hemolysn_Ca-bd"/>
</dbReference>
<dbReference type="InterPro" id="IPR018511">
    <property type="entry name" value="Hemolysin-typ_Ca-bd_CS"/>
</dbReference>
<dbReference type="PROSITE" id="PS00330">
    <property type="entry name" value="HEMOLYSIN_CALCIUM"/>
    <property type="match status" value="6"/>
</dbReference>
<comment type="subcellular location">
    <subcellularLocation>
        <location evidence="1">Secreted</location>
    </subcellularLocation>
</comment>
<keyword evidence="2" id="KW-0964">Secreted</keyword>
<dbReference type="GO" id="GO:0005509">
    <property type="term" value="F:calcium ion binding"/>
    <property type="evidence" value="ECO:0007669"/>
    <property type="project" value="InterPro"/>
</dbReference>
<feature type="compositionally biased region" description="Low complexity" evidence="3">
    <location>
        <begin position="296"/>
        <end position="306"/>
    </location>
</feature>
<dbReference type="Pfam" id="PF00353">
    <property type="entry name" value="HemolysinCabind"/>
    <property type="match status" value="6"/>
</dbReference>
<keyword evidence="5" id="KW-1185">Reference proteome</keyword>
<feature type="region of interest" description="Disordered" evidence="3">
    <location>
        <begin position="273"/>
        <end position="330"/>
    </location>
</feature>
<sequence length="445" mass="45432">MTNVGFVIAKFYLLSNETVLDGASAFDVLDRQIVTGSATNVASIEAVYPRVRGVISPESEWYSLLITGAVEFVVFTDPLQFRTYVEMLENAGNLDGLVSHEVSDVDTIRAVDAGLLEAVPVTYGPDIIRGTLGADLIDALGGDDRVFGRKGNDTLLGNLGDDLLFGNDGRDTLRGGAGDDTLSGGRGNDLLVGGTGIDTADFSGDAGVSVDLAIRSRQNTGLGADRLLGIENLIGGSADDFVFGNRIANEVSGGAGDDIIGGRGGNDLLLGDGGNDTISGGRGDDEILGGPGGDSLSGDSGNDDLSGGTGNDILKGGGGNDDLHGEDGGDRLFGGAGNDKLIGGSGNDVLVGGAGNDWIEGGDGNDRLTGGPGADRFDFLSYIGDKTAERDVITDFELGVDHISLFFSASVLTIQGETDAVITLDGLNFELTVLGVSAADLMAIL</sequence>
<name>A0A8J3M8C1_9RHOB</name>
<dbReference type="AlphaFoldDB" id="A0A8J3M8C1"/>
<evidence type="ECO:0000256" key="2">
    <source>
        <dbReference type="ARBA" id="ARBA00022525"/>
    </source>
</evidence>
<protein>
    <recommendedName>
        <fullName evidence="6">Calcium-binding protein</fullName>
    </recommendedName>
</protein>
<evidence type="ECO:0000256" key="3">
    <source>
        <dbReference type="SAM" id="MobiDB-lite"/>
    </source>
</evidence>
<reference evidence="4" key="2">
    <citation type="submission" date="2020-09" db="EMBL/GenBank/DDBJ databases">
        <authorList>
            <person name="Sun Q."/>
            <person name="Kim S."/>
        </authorList>
    </citation>
    <scope>NUCLEOTIDE SEQUENCE</scope>
    <source>
        <strain evidence="4">KCTC 42650</strain>
    </source>
</reference>
<feature type="compositionally biased region" description="Gly residues" evidence="3">
    <location>
        <begin position="307"/>
        <end position="320"/>
    </location>
</feature>
<evidence type="ECO:0000313" key="5">
    <source>
        <dbReference type="Proteomes" id="UP000626220"/>
    </source>
</evidence>
<gene>
    <name evidence="4" type="ORF">GCM10017056_26160</name>
</gene>
<dbReference type="GO" id="GO:0005615">
    <property type="term" value="C:extracellular space"/>
    <property type="evidence" value="ECO:0007669"/>
    <property type="project" value="InterPro"/>
</dbReference>
<evidence type="ECO:0008006" key="6">
    <source>
        <dbReference type="Google" id="ProtNLM"/>
    </source>
</evidence>
<dbReference type="Proteomes" id="UP000626220">
    <property type="component" value="Unassembled WGS sequence"/>
</dbReference>